<dbReference type="NCBIfam" id="TIGR00360">
    <property type="entry name" value="ComEC_N-term"/>
    <property type="match status" value="1"/>
</dbReference>
<feature type="transmembrane region" description="Helical" evidence="6">
    <location>
        <begin position="321"/>
        <end position="342"/>
    </location>
</feature>
<dbReference type="Pfam" id="PF03772">
    <property type="entry name" value="Competence"/>
    <property type="match status" value="1"/>
</dbReference>
<feature type="transmembrane region" description="Helical" evidence="6">
    <location>
        <begin position="27"/>
        <end position="54"/>
    </location>
</feature>
<dbReference type="InterPro" id="IPR004477">
    <property type="entry name" value="ComEC_N"/>
</dbReference>
<dbReference type="OrthoDB" id="9761531at2"/>
<dbReference type="Gene3D" id="3.60.15.10">
    <property type="entry name" value="Ribonuclease Z/Hydroxyacylglutathione hydrolase-like"/>
    <property type="match status" value="1"/>
</dbReference>
<dbReference type="SMART" id="SM00849">
    <property type="entry name" value="Lactamase_B"/>
    <property type="match status" value="1"/>
</dbReference>
<dbReference type="GO" id="GO:0005886">
    <property type="term" value="C:plasma membrane"/>
    <property type="evidence" value="ECO:0007669"/>
    <property type="project" value="UniProtKB-SubCell"/>
</dbReference>
<keyword evidence="2" id="KW-1003">Cell membrane</keyword>
<gene>
    <name evidence="8" type="ORF">C6I21_11600</name>
</gene>
<feature type="transmembrane region" description="Helical" evidence="6">
    <location>
        <begin position="354"/>
        <end position="373"/>
    </location>
</feature>
<evidence type="ECO:0000256" key="4">
    <source>
        <dbReference type="ARBA" id="ARBA00022989"/>
    </source>
</evidence>
<evidence type="ECO:0000256" key="5">
    <source>
        <dbReference type="ARBA" id="ARBA00023136"/>
    </source>
</evidence>
<keyword evidence="3 6" id="KW-0812">Transmembrane</keyword>
<keyword evidence="4 6" id="KW-1133">Transmembrane helix</keyword>
<dbReference type="PANTHER" id="PTHR30619:SF1">
    <property type="entry name" value="RECOMBINATION PROTEIN 2"/>
    <property type="match status" value="1"/>
</dbReference>
<dbReference type="PANTHER" id="PTHR30619">
    <property type="entry name" value="DNA INTERNALIZATION/COMPETENCE PROTEIN COMEC/REC2"/>
    <property type="match status" value="1"/>
</dbReference>
<evidence type="ECO:0000256" key="6">
    <source>
        <dbReference type="SAM" id="Phobius"/>
    </source>
</evidence>
<dbReference type="SUPFAM" id="SSF56281">
    <property type="entry name" value="Metallo-hydrolase/oxidoreductase"/>
    <property type="match status" value="1"/>
</dbReference>
<keyword evidence="9" id="KW-1185">Reference proteome</keyword>
<evidence type="ECO:0000259" key="7">
    <source>
        <dbReference type="SMART" id="SM00849"/>
    </source>
</evidence>
<evidence type="ECO:0000313" key="8">
    <source>
        <dbReference type="EMBL" id="PRO65084.1"/>
    </source>
</evidence>
<dbReference type="Pfam" id="PF00753">
    <property type="entry name" value="Lactamase_B"/>
    <property type="match status" value="1"/>
</dbReference>
<keyword evidence="5 6" id="KW-0472">Membrane</keyword>
<dbReference type="InterPro" id="IPR001279">
    <property type="entry name" value="Metallo-B-lactamas"/>
</dbReference>
<name>A0A2P6MFL9_ALKUR</name>
<dbReference type="NCBIfam" id="TIGR00361">
    <property type="entry name" value="ComEC_Rec2"/>
    <property type="match status" value="1"/>
</dbReference>
<dbReference type="InterPro" id="IPR036866">
    <property type="entry name" value="RibonucZ/Hydroxyglut_hydro"/>
</dbReference>
<reference evidence="8 9" key="1">
    <citation type="submission" date="2018-03" db="EMBL/GenBank/DDBJ databases">
        <title>Bacillus urumqiensis sp. nov., a moderately haloalkaliphilic bacterium isolated from a salt lake.</title>
        <authorList>
            <person name="Zhao B."/>
            <person name="Liao Z."/>
        </authorList>
    </citation>
    <scope>NUCLEOTIDE SEQUENCE [LARGE SCALE GENOMIC DNA]</scope>
    <source>
        <strain evidence="8 9">BZ-SZ-XJ18</strain>
    </source>
</reference>
<dbReference type="RefSeq" id="WP_105959640.1">
    <property type="nucleotide sequence ID" value="NZ_PVNS01000010.1"/>
</dbReference>
<evidence type="ECO:0000256" key="3">
    <source>
        <dbReference type="ARBA" id="ARBA00022692"/>
    </source>
</evidence>
<evidence type="ECO:0000313" key="9">
    <source>
        <dbReference type="Proteomes" id="UP000243650"/>
    </source>
</evidence>
<dbReference type="EMBL" id="PVNS01000010">
    <property type="protein sequence ID" value="PRO65084.1"/>
    <property type="molecule type" value="Genomic_DNA"/>
</dbReference>
<feature type="transmembrane region" description="Helical" evidence="6">
    <location>
        <begin position="436"/>
        <end position="454"/>
    </location>
</feature>
<feature type="domain" description="Metallo-beta-lactamase" evidence="7">
    <location>
        <begin position="467"/>
        <end position="669"/>
    </location>
</feature>
<organism evidence="8 9">
    <name type="scientific">Alkalicoccus urumqiensis</name>
    <name type="common">Bacillus urumqiensis</name>
    <dbReference type="NCBI Taxonomy" id="1548213"/>
    <lineage>
        <taxon>Bacteria</taxon>
        <taxon>Bacillati</taxon>
        <taxon>Bacillota</taxon>
        <taxon>Bacilli</taxon>
        <taxon>Bacillales</taxon>
        <taxon>Bacillaceae</taxon>
        <taxon>Alkalicoccus</taxon>
    </lineage>
</organism>
<dbReference type="AlphaFoldDB" id="A0A2P6MFL9"/>
<dbReference type="GO" id="GO:0030420">
    <property type="term" value="P:establishment of competence for transformation"/>
    <property type="evidence" value="ECO:0007669"/>
    <property type="project" value="InterPro"/>
</dbReference>
<sequence>MYPFFYAFTGSLAASWAWHQPQPAAFLILGAVLLLPCRWAFLAGALLWTAVCWLDEAPPEKVPETLTGYVSGVPKEYSFLLDTETGRFRIISDVEPEPGAYCTIEGAESTEAEPQAPYGYNQAAADRRDGVSGAVFTSAADCSGGGRGVNAFRAFRLNALEALGGSRPEAWVKALIYGSRESIDAEELNRYQQFGVIHLLAVSGMHVGLLTGMFWFILLRIGFTKQTAALAAVMFLPVYIILAGEAPSVIRAGSMAAAAALIYLFAGRKFDGMDLLGAAGIGMLCFEPFLVTSVGFQLSFLTSAVLLLSRPFFKEKGPLKTLILVSVTAQAGALPVYLYHFYEIPLLSAAANLLFVPAVGLVLLPFSAVSALLPPAGPVLFPVMEAVLHSLTIWLDLLERIPGTMWTIGFPGLLAPVSAAAVVFVFQTFQRQKIRVLSLVLLFIILTAGMIRPWDNNLYIHFLDVGQGDAVFIEDRESGKNYLVDTGGRVRYGGDEPELDDTYCHRNTAPFLKGRGAAVLHGVIITHDHVDHYGSLRCLSRLVRIDALYIPEAPAGAFLSEMTAEMAGEGTAVYPVDKDMQAGLLQLLPPDRLFENVNNQSILTLIQHKGKRVLLTGDIEEEAEAALVEAGRIPEVDVLKAAHHGSSSSSTKGFLDAALPEAVVISAGRDNRYGHPDEEVLRRFFERGITVYRTDESGTLTLQLDEQLEFQGYSRKPAMYEQFLQ</sequence>
<feature type="transmembrane region" description="Helical" evidence="6">
    <location>
        <begin position="196"/>
        <end position="217"/>
    </location>
</feature>
<proteinExistence type="predicted"/>
<dbReference type="InterPro" id="IPR004797">
    <property type="entry name" value="Competence_ComEC/Rec2"/>
</dbReference>
<comment type="subcellular location">
    <subcellularLocation>
        <location evidence="1">Cell membrane</location>
        <topology evidence="1">Multi-pass membrane protein</topology>
    </subcellularLocation>
</comment>
<feature type="transmembrane region" description="Helical" evidence="6">
    <location>
        <begin position="223"/>
        <end position="242"/>
    </location>
</feature>
<evidence type="ECO:0000256" key="1">
    <source>
        <dbReference type="ARBA" id="ARBA00004651"/>
    </source>
</evidence>
<feature type="transmembrane region" description="Helical" evidence="6">
    <location>
        <begin position="286"/>
        <end position="309"/>
    </location>
</feature>
<dbReference type="InterPro" id="IPR052159">
    <property type="entry name" value="Competence_DNA_uptake"/>
</dbReference>
<dbReference type="InterPro" id="IPR035681">
    <property type="entry name" value="ComA-like_MBL"/>
</dbReference>
<dbReference type="CDD" id="cd07731">
    <property type="entry name" value="ComA-like_MBL-fold"/>
    <property type="match status" value="1"/>
</dbReference>
<protein>
    <submittedName>
        <fullName evidence="8">DNA internalization-related competence protein ComEC/Rec2</fullName>
    </submittedName>
</protein>
<dbReference type="Proteomes" id="UP000243650">
    <property type="component" value="Unassembled WGS sequence"/>
</dbReference>
<accession>A0A2P6MFL9</accession>
<evidence type="ECO:0000256" key="2">
    <source>
        <dbReference type="ARBA" id="ARBA00022475"/>
    </source>
</evidence>
<feature type="transmembrane region" description="Helical" evidence="6">
    <location>
        <begin position="404"/>
        <end position="429"/>
    </location>
</feature>
<comment type="caution">
    <text evidence="8">The sequence shown here is derived from an EMBL/GenBank/DDBJ whole genome shotgun (WGS) entry which is preliminary data.</text>
</comment>